<accession>A0ABW8MJ26</accession>
<sequence>MADFLASYRVAILAVDGLEQTKLVAPQKALKAACGQVHVISQKPGQTRGLVHAHNGDMVKVDVHALPVIKHHYAMAQQLARLKG</sequence>
<protein>
    <submittedName>
        <fullName evidence="1">Intracellular protease/amidase</fullName>
    </submittedName>
</protein>
<keyword evidence="1" id="KW-0645">Protease</keyword>
<organism evidence="1 2">
    <name type="scientific">Caballeronia udeis</name>
    <dbReference type="NCBI Taxonomy" id="1232866"/>
    <lineage>
        <taxon>Bacteria</taxon>
        <taxon>Pseudomonadati</taxon>
        <taxon>Pseudomonadota</taxon>
        <taxon>Betaproteobacteria</taxon>
        <taxon>Burkholderiales</taxon>
        <taxon>Burkholderiaceae</taxon>
        <taxon>Caballeronia</taxon>
    </lineage>
</organism>
<dbReference type="InterPro" id="IPR029062">
    <property type="entry name" value="Class_I_gatase-like"/>
</dbReference>
<evidence type="ECO:0000313" key="1">
    <source>
        <dbReference type="EMBL" id="MFK4442735.1"/>
    </source>
</evidence>
<dbReference type="GO" id="GO:0008233">
    <property type="term" value="F:peptidase activity"/>
    <property type="evidence" value="ECO:0007669"/>
    <property type="project" value="UniProtKB-KW"/>
</dbReference>
<keyword evidence="1" id="KW-0378">Hydrolase</keyword>
<dbReference type="RefSeq" id="WP_404607090.1">
    <property type="nucleotide sequence ID" value="NZ_JBIYDN010000007.1"/>
</dbReference>
<keyword evidence="2" id="KW-1185">Reference proteome</keyword>
<evidence type="ECO:0000313" key="2">
    <source>
        <dbReference type="Proteomes" id="UP001620514"/>
    </source>
</evidence>
<proteinExistence type="predicted"/>
<gene>
    <name evidence="1" type="ORF">ABH943_002751</name>
</gene>
<dbReference type="Proteomes" id="UP001620514">
    <property type="component" value="Unassembled WGS sequence"/>
</dbReference>
<dbReference type="SUPFAM" id="SSF52317">
    <property type="entry name" value="Class I glutamine amidotransferase-like"/>
    <property type="match status" value="1"/>
</dbReference>
<name>A0ABW8MJ26_9BURK</name>
<dbReference type="GO" id="GO:0006508">
    <property type="term" value="P:proteolysis"/>
    <property type="evidence" value="ECO:0007669"/>
    <property type="project" value="UniProtKB-KW"/>
</dbReference>
<dbReference type="Gene3D" id="3.40.50.880">
    <property type="match status" value="1"/>
</dbReference>
<comment type="caution">
    <text evidence="1">The sequence shown here is derived from an EMBL/GenBank/DDBJ whole genome shotgun (WGS) entry which is preliminary data.</text>
</comment>
<dbReference type="EMBL" id="JBIYDN010000007">
    <property type="protein sequence ID" value="MFK4442735.1"/>
    <property type="molecule type" value="Genomic_DNA"/>
</dbReference>
<reference evidence="1 2" key="1">
    <citation type="submission" date="2024-11" db="EMBL/GenBank/DDBJ databases">
        <title>Using genomics to understand microbial adaptation to soil warming.</title>
        <authorList>
            <person name="Deangelis K.M. PhD."/>
        </authorList>
    </citation>
    <scope>NUCLEOTIDE SEQUENCE [LARGE SCALE GENOMIC DNA]</scope>
    <source>
        <strain evidence="1 2">GAS97</strain>
    </source>
</reference>